<organism evidence="7 8">
    <name type="scientific">Paenibacillus brasilensis</name>
    <dbReference type="NCBI Taxonomy" id="128574"/>
    <lineage>
        <taxon>Bacteria</taxon>
        <taxon>Bacillati</taxon>
        <taxon>Bacillota</taxon>
        <taxon>Bacilli</taxon>
        <taxon>Bacillales</taxon>
        <taxon>Paenibacillaceae</taxon>
        <taxon>Paenibacillus</taxon>
    </lineage>
</organism>
<feature type="domain" description="Oligopeptide/dipeptide ABC transporter C-terminal" evidence="6">
    <location>
        <begin position="98"/>
        <end position="163"/>
    </location>
</feature>
<reference evidence="7 8" key="1">
    <citation type="submission" date="2023-07" db="EMBL/GenBank/DDBJ databases">
        <title>Genomic Encyclopedia of Type Strains, Phase IV (KMG-IV): sequencing the most valuable type-strain genomes for metagenomic binning, comparative biology and taxonomic classification.</title>
        <authorList>
            <person name="Goeker M."/>
        </authorList>
    </citation>
    <scope>NUCLEOTIDE SEQUENCE [LARGE SCALE GENOMIC DNA]</scope>
    <source>
        <strain evidence="7 8">DSM 14914</strain>
    </source>
</reference>
<dbReference type="SUPFAM" id="SSF52540">
    <property type="entry name" value="P-loop containing nucleoside triphosphate hydrolases"/>
    <property type="match status" value="1"/>
</dbReference>
<sequence>MLKLCGLSEYHIDRFPHEFSGGQRQRIGIARALALQPDLIIADEPVSALDVSIQAQIINLFAKLQAERGLTYLFISHDLSVVEHLCSRIGVMYLGSMVETASRDELFENPLHPYTKALLSAVPVPVPKLKRERILLKGDTPSPVNPPSGCKFHTRCPFAIDRCSQEAPLYCEARPDHWVSCHLVE</sequence>
<dbReference type="GO" id="GO:0005524">
    <property type="term" value="F:ATP binding"/>
    <property type="evidence" value="ECO:0007669"/>
    <property type="project" value="UniProtKB-KW"/>
</dbReference>
<evidence type="ECO:0000256" key="1">
    <source>
        <dbReference type="ARBA" id="ARBA00005417"/>
    </source>
</evidence>
<protein>
    <submittedName>
        <fullName evidence="7">Oligopeptide/dipeptide ABC transporter ATP-binding protein</fullName>
    </submittedName>
</protein>
<evidence type="ECO:0000256" key="3">
    <source>
        <dbReference type="ARBA" id="ARBA00022741"/>
    </source>
</evidence>
<keyword evidence="3" id="KW-0547">Nucleotide-binding</keyword>
<dbReference type="NCBIfam" id="TIGR01727">
    <property type="entry name" value="oligo_HPY"/>
    <property type="match status" value="1"/>
</dbReference>
<feature type="domain" description="ABC transporter" evidence="5">
    <location>
        <begin position="7"/>
        <end position="46"/>
    </location>
</feature>
<evidence type="ECO:0000313" key="7">
    <source>
        <dbReference type="EMBL" id="MDQ0493529.1"/>
    </source>
</evidence>
<name>A0ABU0KW74_9BACL</name>
<evidence type="ECO:0000313" key="8">
    <source>
        <dbReference type="Proteomes" id="UP001242811"/>
    </source>
</evidence>
<comment type="similarity">
    <text evidence="1">Belongs to the ABC transporter superfamily.</text>
</comment>
<dbReference type="InterPro" id="IPR050319">
    <property type="entry name" value="ABC_transp_ATP-bind"/>
</dbReference>
<dbReference type="PANTHER" id="PTHR43776:SF8">
    <property type="entry name" value="ABC TRANSPORTER, ATP-BINDING PROTEIN"/>
    <property type="match status" value="1"/>
</dbReference>
<gene>
    <name evidence="7" type="ORF">QOZ95_001687</name>
</gene>
<evidence type="ECO:0000259" key="5">
    <source>
        <dbReference type="Pfam" id="PF00005"/>
    </source>
</evidence>
<dbReference type="Pfam" id="PF08352">
    <property type="entry name" value="oligo_HPY"/>
    <property type="match status" value="1"/>
</dbReference>
<dbReference type="InterPro" id="IPR003439">
    <property type="entry name" value="ABC_transporter-like_ATP-bd"/>
</dbReference>
<dbReference type="Proteomes" id="UP001242811">
    <property type="component" value="Unassembled WGS sequence"/>
</dbReference>
<proteinExistence type="inferred from homology"/>
<dbReference type="PANTHER" id="PTHR43776">
    <property type="entry name" value="TRANSPORT ATP-BINDING PROTEIN"/>
    <property type="match status" value="1"/>
</dbReference>
<evidence type="ECO:0000256" key="4">
    <source>
        <dbReference type="ARBA" id="ARBA00022840"/>
    </source>
</evidence>
<keyword evidence="8" id="KW-1185">Reference proteome</keyword>
<accession>A0ABU0KW74</accession>
<keyword evidence="4 7" id="KW-0067">ATP-binding</keyword>
<dbReference type="Pfam" id="PF00005">
    <property type="entry name" value="ABC_tran"/>
    <property type="match status" value="1"/>
</dbReference>
<evidence type="ECO:0000256" key="2">
    <source>
        <dbReference type="ARBA" id="ARBA00022448"/>
    </source>
</evidence>
<evidence type="ECO:0000259" key="6">
    <source>
        <dbReference type="Pfam" id="PF08352"/>
    </source>
</evidence>
<dbReference type="Gene3D" id="3.40.50.300">
    <property type="entry name" value="P-loop containing nucleotide triphosphate hydrolases"/>
    <property type="match status" value="1"/>
</dbReference>
<comment type="caution">
    <text evidence="7">The sequence shown here is derived from an EMBL/GenBank/DDBJ whole genome shotgun (WGS) entry which is preliminary data.</text>
</comment>
<dbReference type="InterPro" id="IPR013563">
    <property type="entry name" value="Oligopep_ABC_C"/>
</dbReference>
<dbReference type="InterPro" id="IPR027417">
    <property type="entry name" value="P-loop_NTPase"/>
</dbReference>
<keyword evidence="2" id="KW-0813">Transport</keyword>
<dbReference type="EMBL" id="JAUSWA010000007">
    <property type="protein sequence ID" value="MDQ0493529.1"/>
    <property type="molecule type" value="Genomic_DNA"/>
</dbReference>